<proteinExistence type="predicted"/>
<dbReference type="EMBL" id="JF439215">
    <property type="protein sequence ID" value="AEF32104.1"/>
    <property type="molecule type" value="Genomic_DNA"/>
</dbReference>
<reference evidence="2" key="2">
    <citation type="submission" date="2011-02" db="EMBL/GenBank/DDBJ databases">
        <authorList>
            <person name="Chang F.-Y."/>
            <person name="Brady S.F."/>
        </authorList>
    </citation>
    <scope>NUCLEOTIDE SEQUENCE</scope>
</reference>
<accession>F6LWB4</accession>
<protein>
    <submittedName>
        <fullName evidence="2">P-type ATPase superfamily</fullName>
    </submittedName>
</protein>
<name>F6LWB4_9BACT</name>
<organism evidence="2">
    <name type="scientific">uncultured bacterium AB1650</name>
    <dbReference type="NCBI Taxonomy" id="1047164"/>
    <lineage>
        <taxon>Bacteria</taxon>
        <taxon>environmental samples</taxon>
    </lineage>
</organism>
<dbReference type="AlphaFoldDB" id="F6LWB4"/>
<evidence type="ECO:0000256" key="1">
    <source>
        <dbReference type="SAM" id="MobiDB-lite"/>
    </source>
</evidence>
<sequence>MFECPATPSPLTTTSVRLAEGTQGSRTRRADYALVMCGSASTVDLQAELDSRTTIARSPWFWSGVAFVLIAGPRSSAFCLEPIEFPDDGGVDGGVFFDEPVDGVHPTADGERFGELRAERERR</sequence>
<reference evidence="2" key="1">
    <citation type="journal article" date="2011" name="J. Am. Chem. Soc.">
        <title>Cloning and characterization of an environmental DNA-derived gene cluster that encodes the biosynthesis of the antitumor substance BE-54017.</title>
        <authorList>
            <person name="Chang F.Y."/>
            <person name="Brady S.F."/>
        </authorList>
    </citation>
    <scope>NUCLEOTIDE SEQUENCE</scope>
</reference>
<feature type="region of interest" description="Disordered" evidence="1">
    <location>
        <begin position="100"/>
        <end position="123"/>
    </location>
</feature>
<evidence type="ECO:0000313" key="2">
    <source>
        <dbReference type="EMBL" id="AEF32104.1"/>
    </source>
</evidence>
<feature type="compositionally biased region" description="Basic and acidic residues" evidence="1">
    <location>
        <begin position="108"/>
        <end position="123"/>
    </location>
</feature>